<feature type="transmembrane region" description="Helical" evidence="10">
    <location>
        <begin position="156"/>
        <end position="177"/>
    </location>
</feature>
<feature type="transmembrane region" description="Helical" evidence="10">
    <location>
        <begin position="236"/>
        <end position="257"/>
    </location>
</feature>
<evidence type="ECO:0000259" key="11">
    <source>
        <dbReference type="PROSITE" id="PS50156"/>
    </source>
</evidence>
<dbReference type="GO" id="GO:0005886">
    <property type="term" value="C:plasma membrane"/>
    <property type="evidence" value="ECO:0007669"/>
    <property type="project" value="UniProtKB-SubCell"/>
</dbReference>
<keyword evidence="6 10" id="KW-0653">Protein transport</keyword>
<evidence type="ECO:0000256" key="7">
    <source>
        <dbReference type="ARBA" id="ARBA00022989"/>
    </source>
</evidence>
<dbReference type="InterPro" id="IPR022813">
    <property type="entry name" value="SecD/SecF_arch_bac"/>
</dbReference>
<dbReference type="Gene3D" id="1.20.1640.10">
    <property type="entry name" value="Multidrug efflux transporter AcrB transmembrane domain"/>
    <property type="match status" value="1"/>
</dbReference>
<evidence type="ECO:0000256" key="2">
    <source>
        <dbReference type="ARBA" id="ARBA00022448"/>
    </source>
</evidence>
<protein>
    <recommendedName>
        <fullName evidence="10">Protein-export membrane protein SecF</fullName>
    </recommendedName>
</protein>
<dbReference type="AlphaFoldDB" id="A0A1F5Q5H6"/>
<reference evidence="12 13" key="1">
    <citation type="journal article" date="2016" name="Nat. Commun.">
        <title>Thousands of microbial genomes shed light on interconnected biogeochemical processes in an aquifer system.</title>
        <authorList>
            <person name="Anantharaman K."/>
            <person name="Brown C.T."/>
            <person name="Hug L.A."/>
            <person name="Sharon I."/>
            <person name="Castelle C.J."/>
            <person name="Probst A.J."/>
            <person name="Thomas B.C."/>
            <person name="Singh A."/>
            <person name="Wilkins M.J."/>
            <person name="Karaoz U."/>
            <person name="Brodie E.L."/>
            <person name="Williams K.H."/>
            <person name="Hubbard S.S."/>
            <person name="Banfield J.F."/>
        </authorList>
    </citation>
    <scope>NUCLEOTIDE SEQUENCE [LARGE SCALE GENOMIC DNA]</scope>
</reference>
<evidence type="ECO:0000256" key="1">
    <source>
        <dbReference type="ARBA" id="ARBA00004651"/>
    </source>
</evidence>
<dbReference type="PROSITE" id="PS50156">
    <property type="entry name" value="SSD"/>
    <property type="match status" value="1"/>
</dbReference>
<dbReference type="PANTHER" id="PTHR30081">
    <property type="entry name" value="PROTEIN-EXPORT MEMBRANE PROTEIN SEC"/>
    <property type="match status" value="1"/>
</dbReference>
<dbReference type="SUPFAM" id="SSF82866">
    <property type="entry name" value="Multidrug efflux transporter AcrB transmembrane domain"/>
    <property type="match status" value="1"/>
</dbReference>
<dbReference type="InterPro" id="IPR022645">
    <property type="entry name" value="SecD/SecF_bac"/>
</dbReference>
<feature type="transmembrane region" description="Helical" evidence="10">
    <location>
        <begin position="12"/>
        <end position="35"/>
    </location>
</feature>
<dbReference type="Proteomes" id="UP000177281">
    <property type="component" value="Unassembled WGS sequence"/>
</dbReference>
<evidence type="ECO:0000256" key="6">
    <source>
        <dbReference type="ARBA" id="ARBA00022927"/>
    </source>
</evidence>
<accession>A0A1F5Q5H6</accession>
<dbReference type="HAMAP" id="MF_01464_B">
    <property type="entry name" value="SecF_B"/>
    <property type="match status" value="1"/>
</dbReference>
<comment type="similarity">
    <text evidence="10">Belongs to the SecD/SecF family. SecF subfamily.</text>
</comment>
<evidence type="ECO:0000313" key="13">
    <source>
        <dbReference type="Proteomes" id="UP000177281"/>
    </source>
</evidence>
<keyword evidence="5 10" id="KW-0812">Transmembrane</keyword>
<dbReference type="InterPro" id="IPR048634">
    <property type="entry name" value="SecD_SecF_C"/>
</dbReference>
<evidence type="ECO:0000256" key="5">
    <source>
        <dbReference type="ARBA" id="ARBA00022692"/>
    </source>
</evidence>
<feature type="transmembrane region" description="Helical" evidence="10">
    <location>
        <begin position="189"/>
        <end position="209"/>
    </location>
</feature>
<sequence length="299" mass="33053">MLNIIKYYKFWFMVSAVLLIAGIVALVLFGLNLGIDFKGGTLTQVQFAENVPALNEIQAVLDQSNISNSHIQPTGERSVIIRTGPLENDRHQAMLGALSDKFGSVSEEQYTSIGPIIGKELKSGAIVQLILVSLGIILYIAYAFRKVTKPVSSWRFGVAAIIALLHDLLIVIGFFAILGRFKGVEIDSLFVTALLTVLGFSVHDTIVVFDRIRENLRLRTGDSLAEIINNSINQTLIRSINTSLTVIFVLTSLLLFGGESIRYFVLALLVGIVAGTYSSIFIASPMLLVWYNFDQRRRR</sequence>
<keyword evidence="3 10" id="KW-1003">Cell membrane</keyword>
<evidence type="ECO:0000313" key="12">
    <source>
        <dbReference type="EMBL" id="OGE97394.1"/>
    </source>
</evidence>
<dbReference type="InterPro" id="IPR005665">
    <property type="entry name" value="SecF_bac"/>
</dbReference>
<keyword evidence="9 10" id="KW-0472">Membrane</keyword>
<name>A0A1F5Q5H6_9BACT</name>
<dbReference type="Pfam" id="PF02355">
    <property type="entry name" value="SecD_SecF_C"/>
    <property type="match status" value="1"/>
</dbReference>
<evidence type="ECO:0000256" key="9">
    <source>
        <dbReference type="ARBA" id="ARBA00023136"/>
    </source>
</evidence>
<dbReference type="InterPro" id="IPR000731">
    <property type="entry name" value="SSD"/>
</dbReference>
<dbReference type="GO" id="GO:0043952">
    <property type="term" value="P:protein transport by the Sec complex"/>
    <property type="evidence" value="ECO:0007669"/>
    <property type="project" value="UniProtKB-UniRule"/>
</dbReference>
<proteinExistence type="inferred from homology"/>
<dbReference type="PANTHER" id="PTHR30081:SF8">
    <property type="entry name" value="PROTEIN TRANSLOCASE SUBUNIT SECF"/>
    <property type="match status" value="1"/>
</dbReference>
<feature type="transmembrane region" description="Helical" evidence="10">
    <location>
        <begin position="125"/>
        <end position="144"/>
    </location>
</feature>
<keyword evidence="4" id="KW-0997">Cell inner membrane</keyword>
<evidence type="ECO:0000256" key="8">
    <source>
        <dbReference type="ARBA" id="ARBA00023010"/>
    </source>
</evidence>
<dbReference type="STRING" id="1817841.A3B10_02125"/>
<evidence type="ECO:0000256" key="10">
    <source>
        <dbReference type="HAMAP-Rule" id="MF_01464"/>
    </source>
</evidence>
<feature type="domain" description="SSD" evidence="11">
    <location>
        <begin position="125"/>
        <end position="289"/>
    </location>
</feature>
<comment type="subunit">
    <text evidence="10">Forms a complex with SecD. Part of the essential Sec protein translocation apparatus which comprises SecA, SecYEG and auxiliary proteins SecDF. Other proteins may also be involved.</text>
</comment>
<comment type="function">
    <text evidence="10">Part of the Sec protein translocase complex. Interacts with the SecYEG preprotein conducting channel. SecDF uses the proton motive force (PMF) to complete protein translocation after the ATP-dependent function of SecA.</text>
</comment>
<dbReference type="InterPro" id="IPR022646">
    <property type="entry name" value="SecD/SecF_CS"/>
</dbReference>
<feature type="transmembrane region" description="Helical" evidence="10">
    <location>
        <begin position="263"/>
        <end position="291"/>
    </location>
</feature>
<comment type="subcellular location">
    <subcellularLocation>
        <location evidence="1 10">Cell membrane</location>
        <topology evidence="1 10">Multi-pass membrane protein</topology>
    </subcellularLocation>
</comment>
<evidence type="ECO:0000256" key="3">
    <source>
        <dbReference type="ARBA" id="ARBA00022475"/>
    </source>
</evidence>
<dbReference type="PRINTS" id="PR01755">
    <property type="entry name" value="SECFTRNLCASE"/>
</dbReference>
<dbReference type="Pfam" id="PF07549">
    <property type="entry name" value="Sec_GG"/>
    <property type="match status" value="1"/>
</dbReference>
<organism evidence="12 13">
    <name type="scientific">Candidatus Doudnabacteria bacterium RIFCSPLOWO2_01_FULL_44_21</name>
    <dbReference type="NCBI Taxonomy" id="1817841"/>
    <lineage>
        <taxon>Bacteria</taxon>
        <taxon>Candidatus Doudnaibacteriota</taxon>
    </lineage>
</organism>
<comment type="caution">
    <text evidence="12">The sequence shown here is derived from an EMBL/GenBank/DDBJ whole genome shotgun (WGS) entry which is preliminary data.</text>
</comment>
<dbReference type="GO" id="GO:0015450">
    <property type="term" value="F:protein-transporting ATPase activity"/>
    <property type="evidence" value="ECO:0007669"/>
    <property type="project" value="InterPro"/>
</dbReference>
<gene>
    <name evidence="10" type="primary">secF</name>
    <name evidence="12" type="ORF">A3B10_02125</name>
</gene>
<dbReference type="NCBIfam" id="TIGR00966">
    <property type="entry name" value="transloc_SecF"/>
    <property type="match status" value="1"/>
</dbReference>
<dbReference type="GO" id="GO:0065002">
    <property type="term" value="P:intracellular protein transmembrane transport"/>
    <property type="evidence" value="ECO:0007669"/>
    <property type="project" value="UniProtKB-UniRule"/>
</dbReference>
<evidence type="ECO:0000256" key="4">
    <source>
        <dbReference type="ARBA" id="ARBA00022519"/>
    </source>
</evidence>
<dbReference type="GO" id="GO:0006605">
    <property type="term" value="P:protein targeting"/>
    <property type="evidence" value="ECO:0007669"/>
    <property type="project" value="UniProtKB-UniRule"/>
</dbReference>
<keyword evidence="2 10" id="KW-0813">Transport</keyword>
<keyword evidence="7 10" id="KW-1133">Transmembrane helix</keyword>
<keyword evidence="8 10" id="KW-0811">Translocation</keyword>
<dbReference type="EMBL" id="MFFB01000001">
    <property type="protein sequence ID" value="OGE97394.1"/>
    <property type="molecule type" value="Genomic_DNA"/>
</dbReference>